<reference evidence="1 2" key="1">
    <citation type="journal article" date="2019" name="Commun. Biol.">
        <title>The bagworm genome reveals a unique fibroin gene that provides high tensile strength.</title>
        <authorList>
            <person name="Kono N."/>
            <person name="Nakamura H."/>
            <person name="Ohtoshi R."/>
            <person name="Tomita M."/>
            <person name="Numata K."/>
            <person name="Arakawa K."/>
        </authorList>
    </citation>
    <scope>NUCLEOTIDE SEQUENCE [LARGE SCALE GENOMIC DNA]</scope>
</reference>
<organism evidence="1 2">
    <name type="scientific">Eumeta variegata</name>
    <name type="common">Bagworm moth</name>
    <name type="synonym">Eumeta japonica</name>
    <dbReference type="NCBI Taxonomy" id="151549"/>
    <lineage>
        <taxon>Eukaryota</taxon>
        <taxon>Metazoa</taxon>
        <taxon>Ecdysozoa</taxon>
        <taxon>Arthropoda</taxon>
        <taxon>Hexapoda</taxon>
        <taxon>Insecta</taxon>
        <taxon>Pterygota</taxon>
        <taxon>Neoptera</taxon>
        <taxon>Endopterygota</taxon>
        <taxon>Lepidoptera</taxon>
        <taxon>Glossata</taxon>
        <taxon>Ditrysia</taxon>
        <taxon>Tineoidea</taxon>
        <taxon>Psychidae</taxon>
        <taxon>Oiketicinae</taxon>
        <taxon>Eumeta</taxon>
    </lineage>
</organism>
<keyword evidence="2" id="KW-1185">Reference proteome</keyword>
<dbReference type="EMBL" id="BGZK01000059">
    <property type="protein sequence ID" value="GBP13710.1"/>
    <property type="molecule type" value="Genomic_DNA"/>
</dbReference>
<accession>A0A4C1TJE8</accession>
<name>A0A4C1TJE8_EUMVA</name>
<dbReference type="AlphaFoldDB" id="A0A4C1TJE8"/>
<comment type="caution">
    <text evidence="1">The sequence shown here is derived from an EMBL/GenBank/DDBJ whole genome shotgun (WGS) entry which is preliminary data.</text>
</comment>
<proteinExistence type="predicted"/>
<evidence type="ECO:0000313" key="1">
    <source>
        <dbReference type="EMBL" id="GBP13710.1"/>
    </source>
</evidence>
<evidence type="ECO:0000313" key="2">
    <source>
        <dbReference type="Proteomes" id="UP000299102"/>
    </source>
</evidence>
<sequence>MMMKSAAFVNAPNSIGTTEAQEKRTVEGLKFKPPVLVHRCDDNILDKCAMNVLFEAQSQWNEWILIETHWSILPWSTSNPVSIAASPTYIIPQSFHFIRGDLGHKLLAQLEMGSGVRPNSYKCPHAHVRLDTDPPLTHLLISSSHPMFAGWL</sequence>
<gene>
    <name evidence="1" type="ORF">EVAR_7948_1</name>
</gene>
<protein>
    <submittedName>
        <fullName evidence="1">Uncharacterized protein</fullName>
    </submittedName>
</protein>
<dbReference type="Proteomes" id="UP000299102">
    <property type="component" value="Unassembled WGS sequence"/>
</dbReference>